<dbReference type="PANTHER" id="PTHR11767">
    <property type="entry name" value="INWARD RECTIFIER POTASSIUM CHANNEL"/>
    <property type="match status" value="1"/>
</dbReference>
<dbReference type="PANTHER" id="PTHR11767:SF102">
    <property type="entry name" value="INWARDLY RECTIFYING POTASSIUM CHANNEL 1, ISOFORM F"/>
    <property type="match status" value="1"/>
</dbReference>
<dbReference type="EnsemblMetazoa" id="XM_038192382.1">
    <property type="protein sequence ID" value="XP_038048310.1"/>
    <property type="gene ID" value="LOC119722331"/>
</dbReference>
<keyword evidence="5 17" id="KW-0851">Voltage-gated channel</keyword>
<comment type="catalytic activity">
    <reaction evidence="11">
        <text>K(+)(in) = K(+)(out)</text>
        <dbReference type="Rhea" id="RHEA:29463"/>
        <dbReference type="ChEBI" id="CHEBI:29103"/>
    </reaction>
</comment>
<evidence type="ECO:0000256" key="12">
    <source>
        <dbReference type="ARBA" id="ARBA00061604"/>
    </source>
</evidence>
<dbReference type="Proteomes" id="UP000887568">
    <property type="component" value="Unplaced"/>
</dbReference>
<dbReference type="RefSeq" id="XP_038048310.1">
    <property type="nucleotide sequence ID" value="XM_038192382.1"/>
</dbReference>
<dbReference type="InterPro" id="IPR016449">
    <property type="entry name" value="K_chnl_inward-rec_Kir"/>
</dbReference>
<dbReference type="Gene3D" id="1.10.287.70">
    <property type="match status" value="1"/>
</dbReference>
<evidence type="ECO:0000256" key="6">
    <source>
        <dbReference type="ARBA" id="ARBA00022958"/>
    </source>
</evidence>
<comment type="subunit">
    <text evidence="13">Associates with KCNJ3/GIRK1 to form a G-protein-activated heteromultimer pore-forming unit. Interacts (via PDZ-binding motif) with SNX27 (via PDZ domain); the interaction is required when endocytosed to prevent degradation in lysosomes and promote recycling to the plasma membrane.</text>
</comment>
<dbReference type="OrthoDB" id="273257at2759"/>
<keyword evidence="6 17" id="KW-0630">Potassium</keyword>
<proteinExistence type="inferred from homology"/>
<dbReference type="EnsemblMetazoa" id="XM_038209893.1">
    <property type="protein sequence ID" value="XP_038065821.1"/>
    <property type="gene ID" value="LOC119735936"/>
</dbReference>
<keyword evidence="23" id="KW-1185">Reference proteome</keyword>
<keyword evidence="7 19" id="KW-1133">Transmembrane helix</keyword>
<evidence type="ECO:0000256" key="19">
    <source>
        <dbReference type="SAM" id="Phobius"/>
    </source>
</evidence>
<dbReference type="SUPFAM" id="SSF81296">
    <property type="entry name" value="E set domains"/>
    <property type="match status" value="1"/>
</dbReference>
<evidence type="ECO:0000259" key="20">
    <source>
        <dbReference type="Pfam" id="PF01007"/>
    </source>
</evidence>
<evidence type="ECO:0000259" key="21">
    <source>
        <dbReference type="Pfam" id="PF17655"/>
    </source>
</evidence>
<evidence type="ECO:0000256" key="13">
    <source>
        <dbReference type="ARBA" id="ARBA00062687"/>
    </source>
</evidence>
<dbReference type="InterPro" id="IPR013518">
    <property type="entry name" value="K_chnl_inward-rec_Kir_cyto"/>
</dbReference>
<evidence type="ECO:0000256" key="10">
    <source>
        <dbReference type="ARBA" id="ARBA00023303"/>
    </source>
</evidence>
<dbReference type="GO" id="GO:0034765">
    <property type="term" value="P:regulation of monoatomic ion transmembrane transport"/>
    <property type="evidence" value="ECO:0007669"/>
    <property type="project" value="TreeGrafter"/>
</dbReference>
<evidence type="ECO:0000256" key="11">
    <source>
        <dbReference type="ARBA" id="ARBA00034430"/>
    </source>
</evidence>
<evidence type="ECO:0000256" key="1">
    <source>
        <dbReference type="ARBA" id="ARBA00004141"/>
    </source>
</evidence>
<dbReference type="PRINTS" id="PR01320">
    <property type="entry name" value="KIRCHANNEL"/>
</dbReference>
<keyword evidence="9 19" id="KW-0472">Membrane</keyword>
<feature type="transmembrane region" description="Helical" evidence="19">
    <location>
        <begin position="205"/>
        <end position="231"/>
    </location>
</feature>
<evidence type="ECO:0000256" key="5">
    <source>
        <dbReference type="ARBA" id="ARBA00022882"/>
    </source>
</evidence>
<dbReference type="AlphaFoldDB" id="A0A914AR02"/>
<dbReference type="FunFam" id="1.10.287.70:FF:000019">
    <property type="entry name" value="G protein-activated inward rectifier potassium channel 1"/>
    <property type="match status" value="1"/>
</dbReference>
<dbReference type="SUPFAM" id="SSF81324">
    <property type="entry name" value="Voltage-gated potassium channels"/>
    <property type="match status" value="1"/>
</dbReference>
<evidence type="ECO:0000256" key="17">
    <source>
        <dbReference type="RuleBase" id="RU003822"/>
    </source>
</evidence>
<dbReference type="FunFam" id="2.60.40.1400:FF:000001">
    <property type="entry name" value="G protein-activated inward rectifier potassium channel 2"/>
    <property type="match status" value="1"/>
</dbReference>
<accession>A0A914AR02</accession>
<comment type="similarity">
    <text evidence="12">Belongs to the inward rectifier-type potassium channel (TC 1.A.2.1) family. KCNJ9 subfamily.</text>
</comment>
<keyword evidence="4 17" id="KW-0812">Transmembrane</keyword>
<evidence type="ECO:0000256" key="8">
    <source>
        <dbReference type="ARBA" id="ARBA00023065"/>
    </source>
</evidence>
<feature type="domain" description="Potassium channel inwardly rectifying transmembrane" evidence="20">
    <location>
        <begin position="94"/>
        <end position="236"/>
    </location>
</feature>
<evidence type="ECO:0000256" key="15">
    <source>
        <dbReference type="ARBA" id="ARBA00076077"/>
    </source>
</evidence>
<sequence length="510" mass="57900">MISSTEEKKCRECEVIRFSRPPGQGPIRPCLSCSVSEDLEESDHTIPALPWSESFSDVTKNDGAPRHHLQRRRSVQKIIHQANMRKKMKLKRLVNKDGACNVIHNTKATYKLDFLTDIFTTLIDLRWRLMLLFFGLAYLSGWAGFSGLWYCLAWWHQDLGYLSRNDTSFEPCVANVDSFIGAFLFSVETQTTIGYGFRSVTEQCWIGVSLVVIQSVFSALVDAILVGCVFAKIARPKKRAATIKFSRNAVIAERNGKLCFMFRIGDIRSSHLFDARTRAQLIRPKITQEEECIPLYSHPMDVGASTGEDNLLLVWPLIICHVIDEKSPMYKYSYIDLLENSFEIVVYLEGVVEQTGLLTQARTSYLPSEIKWGHRFSSHIVSMADTDDNLSIDYTQFNATYPVADTPRSSAYELDFMKKTGKSLKPTLTNGRLRSHRSLPNNLGGLGMRKSSKELRFAEKMEEKFHYIKEDDNPPDYNGITATCVDETESPPSTPTITGVTRWESMESDV</sequence>
<keyword evidence="10 17" id="KW-0407">Ion channel</keyword>
<organism evidence="22 23">
    <name type="scientific">Patiria miniata</name>
    <name type="common">Bat star</name>
    <name type="synonym">Asterina miniata</name>
    <dbReference type="NCBI Taxonomy" id="46514"/>
    <lineage>
        <taxon>Eukaryota</taxon>
        <taxon>Metazoa</taxon>
        <taxon>Echinodermata</taxon>
        <taxon>Eleutherozoa</taxon>
        <taxon>Asterozoa</taxon>
        <taxon>Asteroidea</taxon>
        <taxon>Valvatacea</taxon>
        <taxon>Valvatida</taxon>
        <taxon>Asterinidae</taxon>
        <taxon>Patiria</taxon>
    </lineage>
</organism>
<dbReference type="GO" id="GO:0005886">
    <property type="term" value="C:plasma membrane"/>
    <property type="evidence" value="ECO:0007669"/>
    <property type="project" value="TreeGrafter"/>
</dbReference>
<keyword evidence="8 17" id="KW-0406">Ion transport</keyword>
<dbReference type="InterPro" id="IPR041647">
    <property type="entry name" value="IRK_C"/>
</dbReference>
<dbReference type="RefSeq" id="XP_038065821.1">
    <property type="nucleotide sequence ID" value="XM_038209893.1"/>
</dbReference>
<name>A0A914AR02_PATMI</name>
<keyword evidence="2 17" id="KW-0813">Transport</keyword>
<dbReference type="Gene3D" id="2.60.40.1400">
    <property type="entry name" value="G protein-activated inward rectifier potassium channel 1"/>
    <property type="match status" value="1"/>
</dbReference>
<evidence type="ECO:0000313" key="23">
    <source>
        <dbReference type="Proteomes" id="UP000887568"/>
    </source>
</evidence>
<evidence type="ECO:0000256" key="3">
    <source>
        <dbReference type="ARBA" id="ARBA00022538"/>
    </source>
</evidence>
<comment type="subcellular location">
    <subcellularLocation>
        <location evidence="1 17">Membrane</location>
        <topology evidence="1 17">Multi-pass membrane protein</topology>
    </subcellularLocation>
</comment>
<evidence type="ECO:0000256" key="18">
    <source>
        <dbReference type="SAM" id="MobiDB-lite"/>
    </source>
</evidence>
<evidence type="ECO:0000256" key="16">
    <source>
        <dbReference type="ARBA" id="ARBA00081071"/>
    </source>
</evidence>
<evidence type="ECO:0000256" key="9">
    <source>
        <dbReference type="ARBA" id="ARBA00023136"/>
    </source>
</evidence>
<feature type="transmembrane region" description="Helical" evidence="19">
    <location>
        <begin position="129"/>
        <end position="155"/>
    </location>
</feature>
<protein>
    <recommendedName>
        <fullName evidence="14">G protein-activated inward rectifier potassium channel 3</fullName>
    </recommendedName>
    <alternativeName>
        <fullName evidence="16">Inward rectifier K(+) channel Kir3.3</fullName>
    </alternativeName>
    <alternativeName>
        <fullName evidence="15">Potassium channel, inwardly rectifying subfamily J member 9</fullName>
    </alternativeName>
</protein>
<evidence type="ECO:0000256" key="4">
    <source>
        <dbReference type="ARBA" id="ARBA00022692"/>
    </source>
</evidence>
<dbReference type="InterPro" id="IPR040445">
    <property type="entry name" value="Kir_TM"/>
</dbReference>
<dbReference type="GeneID" id="119735936"/>
<feature type="domain" description="Inward rectifier potassium channel C-terminal" evidence="21">
    <location>
        <begin position="243"/>
        <end position="418"/>
    </location>
</feature>
<evidence type="ECO:0000313" key="22">
    <source>
        <dbReference type="EnsemblMetazoa" id="XP_038065821.1"/>
    </source>
</evidence>
<keyword evidence="3 17" id="KW-0633">Potassium transport</keyword>
<feature type="region of interest" description="Disordered" evidence="18">
    <location>
        <begin position="483"/>
        <end position="510"/>
    </location>
</feature>
<dbReference type="Pfam" id="PF17655">
    <property type="entry name" value="IRK_C"/>
    <property type="match status" value="1"/>
</dbReference>
<evidence type="ECO:0000256" key="2">
    <source>
        <dbReference type="ARBA" id="ARBA00022448"/>
    </source>
</evidence>
<dbReference type="GeneID" id="119722331"/>
<dbReference type="GO" id="GO:0005242">
    <property type="term" value="F:inward rectifier potassium channel activity"/>
    <property type="evidence" value="ECO:0007669"/>
    <property type="project" value="InterPro"/>
</dbReference>
<evidence type="ECO:0000256" key="14">
    <source>
        <dbReference type="ARBA" id="ARBA00072191"/>
    </source>
</evidence>
<dbReference type="OMA" id="QTQRMPC"/>
<dbReference type="GO" id="GO:0034702">
    <property type="term" value="C:monoatomic ion channel complex"/>
    <property type="evidence" value="ECO:0007669"/>
    <property type="project" value="UniProtKB-KW"/>
</dbReference>
<evidence type="ECO:0000256" key="7">
    <source>
        <dbReference type="ARBA" id="ARBA00022989"/>
    </source>
</evidence>
<dbReference type="InterPro" id="IPR014756">
    <property type="entry name" value="Ig_E-set"/>
</dbReference>
<dbReference type="GO" id="GO:1990573">
    <property type="term" value="P:potassium ion import across plasma membrane"/>
    <property type="evidence" value="ECO:0007669"/>
    <property type="project" value="TreeGrafter"/>
</dbReference>
<reference evidence="22" key="1">
    <citation type="submission" date="2022-11" db="UniProtKB">
        <authorList>
            <consortium name="EnsemblMetazoa"/>
        </authorList>
    </citation>
    <scope>IDENTIFICATION</scope>
</reference>
<dbReference type="Pfam" id="PF01007">
    <property type="entry name" value="IRK"/>
    <property type="match status" value="1"/>
</dbReference>